<evidence type="ECO:0008006" key="4">
    <source>
        <dbReference type="Google" id="ProtNLM"/>
    </source>
</evidence>
<dbReference type="GO" id="GO:0015938">
    <property type="term" value="P:coenzyme A catabolic process"/>
    <property type="evidence" value="ECO:0007669"/>
    <property type="project" value="TreeGrafter"/>
</dbReference>
<feature type="compositionally biased region" description="Pro residues" evidence="1">
    <location>
        <begin position="1"/>
        <end position="10"/>
    </location>
</feature>
<dbReference type="PANTHER" id="PTHR12992">
    <property type="entry name" value="NUDIX HYDROLASE"/>
    <property type="match status" value="1"/>
</dbReference>
<dbReference type="EMBL" id="MCGR01000031">
    <property type="protein sequence ID" value="ORY77632.1"/>
    <property type="molecule type" value="Genomic_DNA"/>
</dbReference>
<dbReference type="OrthoDB" id="10260614at2759"/>
<dbReference type="STRING" id="106004.A0A1Y2F172"/>
<accession>A0A1Y2F172</accession>
<feature type="region of interest" description="Disordered" evidence="1">
    <location>
        <begin position="1"/>
        <end position="24"/>
    </location>
</feature>
<name>A0A1Y2F172_9BASI</name>
<dbReference type="AlphaFoldDB" id="A0A1Y2F172"/>
<reference evidence="2 3" key="1">
    <citation type="submission" date="2016-07" db="EMBL/GenBank/DDBJ databases">
        <title>Pervasive Adenine N6-methylation of Active Genes in Fungi.</title>
        <authorList>
            <consortium name="DOE Joint Genome Institute"/>
            <person name="Mondo S.J."/>
            <person name="Dannebaum R.O."/>
            <person name="Kuo R.C."/>
            <person name="Labutti K."/>
            <person name="Haridas S."/>
            <person name="Kuo A."/>
            <person name="Salamov A."/>
            <person name="Ahrendt S.R."/>
            <person name="Lipzen A."/>
            <person name="Sullivan W."/>
            <person name="Andreopoulos W.B."/>
            <person name="Clum A."/>
            <person name="Lindquist E."/>
            <person name="Daum C."/>
            <person name="Ramamoorthy G.K."/>
            <person name="Gryganskyi A."/>
            <person name="Culley D."/>
            <person name="Magnuson J.K."/>
            <person name="James T.Y."/>
            <person name="O'Malley M.A."/>
            <person name="Stajich J.E."/>
            <person name="Spatafora J.W."/>
            <person name="Visel A."/>
            <person name="Grigoriev I.V."/>
        </authorList>
    </citation>
    <scope>NUCLEOTIDE SEQUENCE [LARGE SCALE GENOMIC DNA]</scope>
    <source>
        <strain evidence="2 3">62-1032</strain>
    </source>
</reference>
<dbReference type="PANTHER" id="PTHR12992:SF45">
    <property type="entry name" value="NUDIX HYDROLASE DOMAIN-CONTAINING PROTEIN"/>
    <property type="match status" value="1"/>
</dbReference>
<gene>
    <name evidence="2" type="ORF">BCR35DRAFT_305397</name>
</gene>
<dbReference type="InterPro" id="IPR015797">
    <property type="entry name" value="NUDIX_hydrolase-like_dom_sf"/>
</dbReference>
<dbReference type="InterPro" id="IPR045121">
    <property type="entry name" value="CoAse"/>
</dbReference>
<comment type="caution">
    <text evidence="2">The sequence shown here is derived from an EMBL/GenBank/DDBJ whole genome shotgun (WGS) entry which is preliminary data.</text>
</comment>
<feature type="region of interest" description="Disordered" evidence="1">
    <location>
        <begin position="189"/>
        <end position="222"/>
    </location>
</feature>
<evidence type="ECO:0000256" key="1">
    <source>
        <dbReference type="SAM" id="MobiDB-lite"/>
    </source>
</evidence>
<dbReference type="SUPFAM" id="SSF55811">
    <property type="entry name" value="Nudix"/>
    <property type="match status" value="1"/>
</dbReference>
<dbReference type="Proteomes" id="UP000193467">
    <property type="component" value="Unassembled WGS sequence"/>
</dbReference>
<dbReference type="CDD" id="cd03426">
    <property type="entry name" value="NUDIX_CoAse_Nudt7"/>
    <property type="match status" value="1"/>
</dbReference>
<dbReference type="InParanoid" id="A0A1Y2F172"/>
<dbReference type="Gene3D" id="3.90.79.10">
    <property type="entry name" value="Nucleoside Triphosphate Pyrophosphohydrolase"/>
    <property type="match status" value="1"/>
</dbReference>
<keyword evidence="3" id="KW-1185">Reference proteome</keyword>
<protein>
    <recommendedName>
        <fullName evidence="4">Nudix hydrolase domain-containing protein</fullName>
    </recommendedName>
</protein>
<organism evidence="2 3">
    <name type="scientific">Leucosporidium creatinivorum</name>
    <dbReference type="NCBI Taxonomy" id="106004"/>
    <lineage>
        <taxon>Eukaryota</taxon>
        <taxon>Fungi</taxon>
        <taxon>Dikarya</taxon>
        <taxon>Basidiomycota</taxon>
        <taxon>Pucciniomycotina</taxon>
        <taxon>Microbotryomycetes</taxon>
        <taxon>Leucosporidiales</taxon>
        <taxon>Leucosporidium</taxon>
    </lineage>
</organism>
<evidence type="ECO:0000313" key="3">
    <source>
        <dbReference type="Proteomes" id="UP000193467"/>
    </source>
</evidence>
<sequence length="324" mass="35398">MSTAPTPVPRPEGNYNPLPPSPADLEARKEQLNRVILSLGTSLSPSSALCLRNLLSFQADPASISFPKAKLAGVLVLLHVDEQGELGVTLTTRSLRLRSHPGETALPGGGTRWLREANEEISLPLQPTSSLLHLTTLPAFTSRTLLIVIPSVYLLTTHPASTVLENLVPNPEEVDAIFQVKLREMLGLPPVVNPDESAEEASALRRSTRSNTQPAPPPPSSLLQHSYSDHIWLRSTLYRLHLFSSPSLPSPISGLTADILITVALLGYHGFTESEETGRVREKEVGVLGFERWAEGQLSWREIVEEGMRLKGFKGLLGVVRTDR</sequence>
<evidence type="ECO:0000313" key="2">
    <source>
        <dbReference type="EMBL" id="ORY77632.1"/>
    </source>
</evidence>
<dbReference type="GO" id="GO:0010945">
    <property type="term" value="F:coenzyme A diphosphatase activity"/>
    <property type="evidence" value="ECO:0007669"/>
    <property type="project" value="InterPro"/>
</dbReference>
<proteinExistence type="predicted"/>